<dbReference type="NCBIfam" id="NF047398">
    <property type="entry name" value="AAA_KGGVGR"/>
    <property type="match status" value="1"/>
</dbReference>
<evidence type="ECO:0000313" key="4">
    <source>
        <dbReference type="EMBL" id="AZE31574.1"/>
    </source>
</evidence>
<dbReference type="Proteomes" id="UP000280455">
    <property type="component" value="Chromosome"/>
</dbReference>
<dbReference type="EMBL" id="CP027750">
    <property type="protein sequence ID" value="AZE31574.1"/>
    <property type="molecule type" value="Genomic_DNA"/>
</dbReference>
<evidence type="ECO:0008006" key="6">
    <source>
        <dbReference type="Google" id="ProtNLM"/>
    </source>
</evidence>
<sequence length="479" mass="52556">MPLPRLVGFPEVCQNYRYFTSKRGSSPNRCGRRRGSSEEGPAGGVVVKTFDQIIPELRDILRAHAGVIQRIAPVYVNRDLNGRVRLVISAAWQSDDEVSAVLAVVAQTIHEKLGRHAYPLEQALLYESNIESVVLGAPIFGLEDVPGVWLIDRLATQSNWSTIAPAASTGASRIVFFSIKGGVGRSTAIAATAWSLAQVGKRVMVLDLDLESPGLSTSLLPVDRRPKFGITDWLVEDLVDNGEEVLESMVASSGLSHDGDIFVVPAHGADSGEYVAKLGRAWMPKVTSEGRESWSQRLQRLTTMLEERWSPDVILIDSRAGIDEVASACVTDLGANLVLLFALDGDQTWSGYRILFQHWRTTGVVREIRERLQIVGALIPELGGAEYVDSLRQEAWSLFAEELYDEVAAGTTATGDTWSFDSADEGGPHFPWTIRWNRGFNSLRTVHSRLHGIDMAEVRTVFGQVIEGVSSVVEGEVYL</sequence>
<dbReference type="InterPro" id="IPR050678">
    <property type="entry name" value="DNA_Partitioning_ATPase"/>
</dbReference>
<dbReference type="SUPFAM" id="SSF52540">
    <property type="entry name" value="P-loop containing nucleoside triphosphate hydrolases"/>
    <property type="match status" value="1"/>
</dbReference>
<dbReference type="InterPro" id="IPR033756">
    <property type="entry name" value="YlxH/NBP35"/>
</dbReference>
<keyword evidence="1" id="KW-0547">Nucleotide-binding</keyword>
<proteinExistence type="predicted"/>
<gene>
    <name evidence="4" type="ORF">C4K07_4811</name>
</gene>
<dbReference type="PANTHER" id="PTHR13696">
    <property type="entry name" value="P-LOOP CONTAINING NUCLEOSIDE TRIPHOSPHATE HYDROLASE"/>
    <property type="match status" value="1"/>
</dbReference>
<accession>A0AAD0ZM25</accession>
<dbReference type="AlphaFoldDB" id="A0AAD0ZM25"/>
<keyword evidence="2" id="KW-0067">ATP-binding</keyword>
<dbReference type="Gene3D" id="3.40.50.300">
    <property type="entry name" value="P-loop containing nucleotide triphosphate hydrolases"/>
    <property type="match status" value="1"/>
</dbReference>
<dbReference type="InterPro" id="IPR027417">
    <property type="entry name" value="P-loop_NTPase"/>
</dbReference>
<dbReference type="GO" id="GO:0005524">
    <property type="term" value="F:ATP binding"/>
    <property type="evidence" value="ECO:0007669"/>
    <property type="project" value="UniProtKB-KW"/>
</dbReference>
<dbReference type="Pfam" id="PF10609">
    <property type="entry name" value="ParA"/>
    <property type="match status" value="1"/>
</dbReference>
<reference evidence="4 5" key="1">
    <citation type="submission" date="2018-03" db="EMBL/GenBank/DDBJ databases">
        <title>Diversity of phytobeneficial traits revealed by whole-genome analysis of worldwide-isolated phenazine-producing Pseudomonas spp.</title>
        <authorList>
            <person name="Biessy A."/>
            <person name="Novinscak A."/>
            <person name="Blom J."/>
            <person name="Leger G."/>
            <person name="Thomashow L.S."/>
            <person name="Cazorla F.M."/>
            <person name="Josic D."/>
            <person name="Filion M."/>
        </authorList>
    </citation>
    <scope>NUCLEOTIDE SEQUENCE [LARGE SCALE GENOMIC DNA]</scope>
    <source>
        <strain evidence="4 5">ChPhzS24</strain>
    </source>
</reference>
<evidence type="ECO:0000313" key="5">
    <source>
        <dbReference type="Proteomes" id="UP000280455"/>
    </source>
</evidence>
<name>A0AAD0ZM25_9PSED</name>
<feature type="region of interest" description="Disordered" evidence="3">
    <location>
        <begin position="23"/>
        <end position="43"/>
    </location>
</feature>
<evidence type="ECO:0000256" key="2">
    <source>
        <dbReference type="ARBA" id="ARBA00022840"/>
    </source>
</evidence>
<evidence type="ECO:0000256" key="1">
    <source>
        <dbReference type="ARBA" id="ARBA00022741"/>
    </source>
</evidence>
<organism evidence="4 5">
    <name type="scientific">Pseudomonas chlororaphis subsp. aureofaciens</name>
    <dbReference type="NCBI Taxonomy" id="587851"/>
    <lineage>
        <taxon>Bacteria</taxon>
        <taxon>Pseudomonadati</taxon>
        <taxon>Pseudomonadota</taxon>
        <taxon>Gammaproteobacteria</taxon>
        <taxon>Pseudomonadales</taxon>
        <taxon>Pseudomonadaceae</taxon>
        <taxon>Pseudomonas</taxon>
    </lineage>
</organism>
<protein>
    <recommendedName>
        <fullName evidence="6">CobQ/CobB/MinD/ParA nucleotide binding domain-containing protein</fullName>
    </recommendedName>
</protein>
<dbReference type="PANTHER" id="PTHR13696:SF52">
    <property type="entry name" value="PARA FAMILY PROTEIN CT_582"/>
    <property type="match status" value="1"/>
</dbReference>
<evidence type="ECO:0000256" key="3">
    <source>
        <dbReference type="SAM" id="MobiDB-lite"/>
    </source>
</evidence>